<organism evidence="2 3">
    <name type="scientific">Natrinema salsiterrestre</name>
    <dbReference type="NCBI Taxonomy" id="2950540"/>
    <lineage>
        <taxon>Archaea</taxon>
        <taxon>Methanobacteriati</taxon>
        <taxon>Methanobacteriota</taxon>
        <taxon>Stenosarchaea group</taxon>
        <taxon>Halobacteria</taxon>
        <taxon>Halobacteriales</taxon>
        <taxon>Natrialbaceae</taxon>
        <taxon>Natrinema</taxon>
    </lineage>
</organism>
<dbReference type="Gene3D" id="3.30.160.660">
    <property type="match status" value="1"/>
</dbReference>
<dbReference type="EMBL" id="JAMQOT010000007">
    <property type="protein sequence ID" value="MDF9747474.1"/>
    <property type="molecule type" value="Genomic_DNA"/>
</dbReference>
<evidence type="ECO:0000259" key="1">
    <source>
        <dbReference type="PROSITE" id="PS51664"/>
    </source>
</evidence>
<feature type="domain" description="YcaO" evidence="1">
    <location>
        <begin position="67"/>
        <end position="416"/>
    </location>
</feature>
<protein>
    <submittedName>
        <fullName evidence="2">YcaO-like family protein</fullName>
    </submittedName>
</protein>
<evidence type="ECO:0000313" key="2">
    <source>
        <dbReference type="EMBL" id="MDF9747474.1"/>
    </source>
</evidence>
<dbReference type="Pfam" id="PF02624">
    <property type="entry name" value="YcaO"/>
    <property type="match status" value="1"/>
</dbReference>
<dbReference type="InterPro" id="IPR003776">
    <property type="entry name" value="YcaO-like_dom"/>
</dbReference>
<dbReference type="PANTHER" id="PTHR37809">
    <property type="entry name" value="RIBOSOMAL PROTEIN S12 METHYLTHIOTRANSFERASE ACCESSORY FACTOR YCAO"/>
    <property type="match status" value="1"/>
</dbReference>
<evidence type="ECO:0000313" key="3">
    <source>
        <dbReference type="Proteomes" id="UP001154061"/>
    </source>
</evidence>
<dbReference type="PANTHER" id="PTHR37809:SF1">
    <property type="entry name" value="RIBOSOMAL PROTEIN S12 METHYLTHIOTRANSFERASE ACCESSORY FACTOR YCAO"/>
    <property type="match status" value="1"/>
</dbReference>
<dbReference type="PROSITE" id="PS51664">
    <property type="entry name" value="YCAO"/>
    <property type="match status" value="1"/>
</dbReference>
<name>A0A9Q4L4J8_9EURY</name>
<comment type="caution">
    <text evidence="2">The sequence shown here is derived from an EMBL/GenBank/DDBJ whole genome shotgun (WGS) entry which is preliminary data.</text>
</comment>
<sequence length="416" mass="46567">MIEHEQEGLITGTLARMLGSKTGLCTDLHYRLLEREVPSGGHVVSGEKADLGRMAAQPNAGSMRAMGKGSTPSQSAVSYLGELVERYQVLAAEPALETASYECLAAEHDMIDPKWLHFYSQTERERLIDCGYGLDAFDKTATRRWIRGQNLLTGDDTYLPVELVLWQSALREQDYPIVPPTTNGLACHETQHQALLCSLYEVIERHAFVETWFTRSVPRQLHVDGMPTENERVVCHLLEYETELEVPIIGCLAHRTEREKPYACFCGGAASTYRSAIEGSLTEVTQLWSWMGTDPTIKTVDPDAITDLEDNLYYYMDPDNANQLEFLLQGPEESLKFDDERSGPENELEWLLDQLAAADVTPIAFDITMPEITETGLTITRVVVPEFLPLVLPSFPPDAHPRLAGRIDTTAPHPYP</sequence>
<dbReference type="AlphaFoldDB" id="A0A9Q4L4J8"/>
<keyword evidence="3" id="KW-1185">Reference proteome</keyword>
<dbReference type="Gene3D" id="3.30.1330.230">
    <property type="match status" value="1"/>
</dbReference>
<dbReference type="RefSeq" id="WP_277523510.1">
    <property type="nucleotide sequence ID" value="NZ_JAMQOT010000007.1"/>
</dbReference>
<reference evidence="2" key="1">
    <citation type="submission" date="2022-06" db="EMBL/GenBank/DDBJ databases">
        <title>Natrinema sp. a new haloarchaeum isolate from saline soil.</title>
        <authorList>
            <person name="Strakova D."/>
            <person name="Galisteo C."/>
            <person name="Sanchez-Porro C."/>
            <person name="Ventosa A."/>
        </authorList>
    </citation>
    <scope>NUCLEOTIDE SEQUENCE</scope>
    <source>
        <strain evidence="2">S1CR25-10</strain>
    </source>
</reference>
<proteinExistence type="predicted"/>
<dbReference type="Gene3D" id="3.30.40.250">
    <property type="match status" value="1"/>
</dbReference>
<dbReference type="Proteomes" id="UP001154061">
    <property type="component" value="Unassembled WGS sequence"/>
</dbReference>
<accession>A0A9Q4L4J8</accession>
<gene>
    <name evidence="2" type="ORF">NDI89_17960</name>
</gene>